<accession>A0ABP0QVL3</accession>
<sequence>MEDITEEDFEQLANEGDEDTALVAEFESVAAEALQDDSDLALAHTTYMEARKKLSDRFGQAGHWKAECPDRHRASSASSNLPAAPTVVTTGDVSGALPLEFLTLPEAIASPPVCQVPHSILLRHTLLECLPRRVTVTCLGGPMADETGALSRVLELAEEPTAPAPTVAEAVDAAVVGEARPKPRAATQQGFLNAVVGMAYLWHAMDDEVDGMAEDQDQESSSMETVEIEPEPAYLVSPRRVEIEPEPAWVSPRRSEPDPGSQPDRSPSHATGPGSQRSDVQPSPAKAEEKKLAKPRLVSKRPASALRKPAASGKRQRLEPLPEGVVAGCSKCKYKASGRSRCRSRLGI</sequence>
<comment type="caution">
    <text evidence="2">The sequence shown here is derived from an EMBL/GenBank/DDBJ whole genome shotgun (WGS) entry which is preliminary data.</text>
</comment>
<evidence type="ECO:0000313" key="3">
    <source>
        <dbReference type="Proteomes" id="UP001642484"/>
    </source>
</evidence>
<protein>
    <submittedName>
        <fullName evidence="2">Uncharacterized protein</fullName>
    </submittedName>
</protein>
<evidence type="ECO:0000256" key="1">
    <source>
        <dbReference type="SAM" id="MobiDB-lite"/>
    </source>
</evidence>
<keyword evidence="3" id="KW-1185">Reference proteome</keyword>
<gene>
    <name evidence="2" type="ORF">CCMP2556_LOCUS43742</name>
</gene>
<dbReference type="EMBL" id="CAXAMN010024918">
    <property type="protein sequence ID" value="CAK9091131.1"/>
    <property type="molecule type" value="Genomic_DNA"/>
</dbReference>
<name>A0ABP0QVL3_9DINO</name>
<proteinExistence type="predicted"/>
<reference evidence="2 3" key="1">
    <citation type="submission" date="2024-02" db="EMBL/GenBank/DDBJ databases">
        <authorList>
            <person name="Chen Y."/>
            <person name="Shah S."/>
            <person name="Dougan E. K."/>
            <person name="Thang M."/>
            <person name="Chan C."/>
        </authorList>
    </citation>
    <scope>NUCLEOTIDE SEQUENCE [LARGE SCALE GENOMIC DNA]</scope>
</reference>
<evidence type="ECO:0000313" key="2">
    <source>
        <dbReference type="EMBL" id="CAK9091131.1"/>
    </source>
</evidence>
<feature type="compositionally biased region" description="Polar residues" evidence="1">
    <location>
        <begin position="263"/>
        <end position="281"/>
    </location>
</feature>
<organism evidence="2 3">
    <name type="scientific">Durusdinium trenchii</name>
    <dbReference type="NCBI Taxonomy" id="1381693"/>
    <lineage>
        <taxon>Eukaryota</taxon>
        <taxon>Sar</taxon>
        <taxon>Alveolata</taxon>
        <taxon>Dinophyceae</taxon>
        <taxon>Suessiales</taxon>
        <taxon>Symbiodiniaceae</taxon>
        <taxon>Durusdinium</taxon>
    </lineage>
</organism>
<dbReference type="Proteomes" id="UP001642484">
    <property type="component" value="Unassembled WGS sequence"/>
</dbReference>
<feature type="region of interest" description="Disordered" evidence="1">
    <location>
        <begin position="212"/>
        <end position="323"/>
    </location>
</feature>